<name>A0AAV7A698_ENGPU</name>
<keyword evidence="4" id="KW-0732">Signal</keyword>
<keyword evidence="11" id="KW-1185">Reference proteome</keyword>
<dbReference type="EMBL" id="WNYA01000009">
    <property type="protein sequence ID" value="KAG8556970.1"/>
    <property type="molecule type" value="Genomic_DNA"/>
</dbReference>
<evidence type="ECO:0000256" key="2">
    <source>
        <dbReference type="ARBA" id="ARBA00010905"/>
    </source>
</evidence>
<evidence type="ECO:0000259" key="9">
    <source>
        <dbReference type="Pfam" id="PF15711"/>
    </source>
</evidence>
<dbReference type="EMBL" id="WNYA01000009">
    <property type="protein sequence ID" value="KAG8556971.1"/>
    <property type="molecule type" value="Genomic_DNA"/>
</dbReference>
<dbReference type="EMBL" id="WNYA01000009">
    <property type="protein sequence ID" value="KAG8556969.1"/>
    <property type="molecule type" value="Genomic_DNA"/>
</dbReference>
<gene>
    <name evidence="10" type="ORF">GDO81_018274</name>
</gene>
<reference evidence="10" key="1">
    <citation type="thesis" date="2020" institute="ProQuest LLC" country="789 East Eisenhower Parkway, Ann Arbor, MI, USA">
        <title>Comparative Genomics and Chromosome Evolution.</title>
        <authorList>
            <person name="Mudd A.B."/>
        </authorList>
    </citation>
    <scope>NUCLEOTIDE SEQUENCE</scope>
    <source>
        <strain evidence="10">237g6f4</strain>
        <tissue evidence="10">Blood</tissue>
    </source>
</reference>
<keyword evidence="3" id="KW-0964">Secreted</keyword>
<dbReference type="CDD" id="cd13940">
    <property type="entry name" value="ILEI_FAM3C"/>
    <property type="match status" value="1"/>
</dbReference>
<dbReference type="EMBL" id="WNYA01000009">
    <property type="protein sequence ID" value="KAG8556973.1"/>
    <property type="molecule type" value="Genomic_DNA"/>
</dbReference>
<evidence type="ECO:0000313" key="10">
    <source>
        <dbReference type="EMBL" id="KAG8556969.1"/>
    </source>
</evidence>
<feature type="domain" description="ILEI/PANDER" evidence="9">
    <location>
        <begin position="102"/>
        <end position="189"/>
    </location>
</feature>
<dbReference type="PANTHER" id="PTHR14592">
    <property type="entry name" value="UNCHARACTERIZED FAM3"/>
    <property type="match status" value="1"/>
</dbReference>
<keyword evidence="8" id="KW-0812">Transmembrane</keyword>
<keyword evidence="5 7" id="KW-0430">Lectin</keyword>
<keyword evidence="8" id="KW-0472">Membrane</keyword>
<comment type="caution">
    <text evidence="10">The sequence shown here is derived from an EMBL/GenBank/DDBJ whole genome shotgun (WGS) entry which is preliminary data.</text>
</comment>
<evidence type="ECO:0000256" key="6">
    <source>
        <dbReference type="ARBA" id="ARBA00023157"/>
    </source>
</evidence>
<proteinExistence type="inferred from homology"/>
<comment type="similarity">
    <text evidence="2">Belongs to the FAM3 family.</text>
</comment>
<dbReference type="GO" id="GO:0030246">
    <property type="term" value="F:carbohydrate binding"/>
    <property type="evidence" value="ECO:0007669"/>
    <property type="project" value="UniProtKB-UniRule"/>
</dbReference>
<sequence length="227" mass="25625">MRSIAIVRILVIVITLLSTWYFAERMFSSKWETRSLRDLFAENGVKEKKEKPKIHTKCGNEKECPENYFAFKLISGAANVVGPSMCLEDKIIMSSVQNNIGRGLNFALVNATTLQVLKTGHFDMYSGEINEVKKFLEPIKEGTLILIASFDDPATKLDDQTREILSSYGSSVAKNLGFRDSWVFVGGKGLKNKSPFEQHLKNDKENNKYDGWPEVLEMSGCIPKKMD</sequence>
<dbReference type="GO" id="GO:0005576">
    <property type="term" value="C:extracellular region"/>
    <property type="evidence" value="ECO:0007669"/>
    <property type="project" value="UniProtKB-SubCell"/>
</dbReference>
<evidence type="ECO:0000313" key="11">
    <source>
        <dbReference type="Proteomes" id="UP000824782"/>
    </source>
</evidence>
<feature type="transmembrane region" description="Helical" evidence="8">
    <location>
        <begin position="6"/>
        <end position="23"/>
    </location>
</feature>
<dbReference type="Proteomes" id="UP000824782">
    <property type="component" value="Unassembled WGS sequence"/>
</dbReference>
<dbReference type="EMBL" id="WNYA01000009">
    <property type="protein sequence ID" value="KAG8556972.1"/>
    <property type="molecule type" value="Genomic_DNA"/>
</dbReference>
<dbReference type="AlphaFoldDB" id="A0AAV7A698"/>
<evidence type="ECO:0000256" key="8">
    <source>
        <dbReference type="SAM" id="Phobius"/>
    </source>
</evidence>
<comment type="subcellular location">
    <subcellularLocation>
        <location evidence="1">Secreted</location>
    </subcellularLocation>
</comment>
<protein>
    <recommendedName>
        <fullName evidence="9">ILEI/PANDER domain-containing protein</fullName>
    </recommendedName>
</protein>
<dbReference type="InterPro" id="IPR039475">
    <property type="entry name" value="ILEI_FAM3C"/>
</dbReference>
<dbReference type="InterPro" id="IPR039220">
    <property type="entry name" value="FAM3"/>
</dbReference>
<accession>A0AAV7A698</accession>
<evidence type="ECO:0000256" key="7">
    <source>
        <dbReference type="PROSITE-ProRule" id="PRU01375"/>
    </source>
</evidence>
<evidence type="ECO:0000256" key="5">
    <source>
        <dbReference type="ARBA" id="ARBA00022734"/>
    </source>
</evidence>
<keyword evidence="6" id="KW-1015">Disulfide bond</keyword>
<keyword evidence="8" id="KW-1133">Transmembrane helix</keyword>
<dbReference type="InterPro" id="IPR039477">
    <property type="entry name" value="ILEI/PANDER_dom"/>
</dbReference>
<evidence type="ECO:0000256" key="3">
    <source>
        <dbReference type="ARBA" id="ARBA00022525"/>
    </source>
</evidence>
<evidence type="ECO:0000256" key="1">
    <source>
        <dbReference type="ARBA" id="ARBA00004613"/>
    </source>
</evidence>
<dbReference type="Pfam" id="PF15711">
    <property type="entry name" value="ILEI"/>
    <property type="match status" value="1"/>
</dbReference>
<organism evidence="10 11">
    <name type="scientific">Engystomops pustulosus</name>
    <name type="common">Tungara frog</name>
    <name type="synonym">Physalaemus pustulosus</name>
    <dbReference type="NCBI Taxonomy" id="76066"/>
    <lineage>
        <taxon>Eukaryota</taxon>
        <taxon>Metazoa</taxon>
        <taxon>Chordata</taxon>
        <taxon>Craniata</taxon>
        <taxon>Vertebrata</taxon>
        <taxon>Euteleostomi</taxon>
        <taxon>Amphibia</taxon>
        <taxon>Batrachia</taxon>
        <taxon>Anura</taxon>
        <taxon>Neobatrachia</taxon>
        <taxon>Hyloidea</taxon>
        <taxon>Leptodactylidae</taxon>
        <taxon>Leiuperinae</taxon>
        <taxon>Engystomops</taxon>
    </lineage>
</organism>
<evidence type="ECO:0000256" key="4">
    <source>
        <dbReference type="ARBA" id="ARBA00022729"/>
    </source>
</evidence>
<dbReference type="PROSITE" id="PS52031">
    <property type="entry name" value="GG_LECTIN"/>
    <property type="match status" value="1"/>
</dbReference>